<organism evidence="4 5">
    <name type="scientific">Allonocardiopsis opalescens</name>
    <dbReference type="NCBI Taxonomy" id="1144618"/>
    <lineage>
        <taxon>Bacteria</taxon>
        <taxon>Bacillati</taxon>
        <taxon>Actinomycetota</taxon>
        <taxon>Actinomycetes</taxon>
        <taxon>Streptosporangiales</taxon>
        <taxon>Allonocardiopsis</taxon>
    </lineage>
</organism>
<dbReference type="AlphaFoldDB" id="A0A2T0PVH0"/>
<dbReference type="Proteomes" id="UP000237846">
    <property type="component" value="Unassembled WGS sequence"/>
</dbReference>
<dbReference type="PANTHER" id="PTHR36933">
    <property type="entry name" value="SLL0788 PROTEIN"/>
    <property type="match status" value="1"/>
</dbReference>
<evidence type="ECO:0000256" key="1">
    <source>
        <dbReference type="SAM" id="MobiDB-lite"/>
    </source>
</evidence>
<dbReference type="PANTHER" id="PTHR36933:SF1">
    <property type="entry name" value="SLL0788 PROTEIN"/>
    <property type="match status" value="1"/>
</dbReference>
<feature type="chain" id="PRO_5015399891" evidence="2">
    <location>
        <begin position="24"/>
        <end position="232"/>
    </location>
</feature>
<evidence type="ECO:0000256" key="2">
    <source>
        <dbReference type="SAM" id="SignalP"/>
    </source>
</evidence>
<dbReference type="Gene3D" id="1.20.1260.10">
    <property type="match status" value="1"/>
</dbReference>
<protein>
    <submittedName>
        <fullName evidence="4">Uncharacterized protein (DUF305 family)</fullName>
    </submittedName>
</protein>
<gene>
    <name evidence="4" type="ORF">CLV72_109130</name>
</gene>
<accession>A0A2T0PVH0</accession>
<evidence type="ECO:0000313" key="4">
    <source>
        <dbReference type="EMBL" id="PRX95521.1"/>
    </source>
</evidence>
<feature type="domain" description="DUF305" evidence="3">
    <location>
        <begin position="65"/>
        <end position="229"/>
    </location>
</feature>
<feature type="signal peptide" evidence="2">
    <location>
        <begin position="1"/>
        <end position="23"/>
    </location>
</feature>
<keyword evidence="5" id="KW-1185">Reference proteome</keyword>
<dbReference type="PROSITE" id="PS51257">
    <property type="entry name" value="PROKAR_LIPOPROTEIN"/>
    <property type="match status" value="1"/>
</dbReference>
<evidence type="ECO:0000259" key="3">
    <source>
        <dbReference type="Pfam" id="PF03713"/>
    </source>
</evidence>
<name>A0A2T0PVH0_9ACTN</name>
<dbReference type="EMBL" id="PVZC01000009">
    <property type="protein sequence ID" value="PRX95521.1"/>
    <property type="molecule type" value="Genomic_DNA"/>
</dbReference>
<dbReference type="OrthoDB" id="26872at2"/>
<evidence type="ECO:0000313" key="5">
    <source>
        <dbReference type="Proteomes" id="UP000237846"/>
    </source>
</evidence>
<proteinExistence type="predicted"/>
<keyword evidence="2" id="KW-0732">Signal</keyword>
<dbReference type="InterPro" id="IPR005183">
    <property type="entry name" value="DUF305_CopM-like"/>
</dbReference>
<reference evidence="4 5" key="1">
    <citation type="submission" date="2018-03" db="EMBL/GenBank/DDBJ databases">
        <title>Genomic Encyclopedia of Archaeal and Bacterial Type Strains, Phase II (KMG-II): from individual species to whole genera.</title>
        <authorList>
            <person name="Goeker M."/>
        </authorList>
    </citation>
    <scope>NUCLEOTIDE SEQUENCE [LARGE SCALE GENOMIC DNA]</scope>
    <source>
        <strain evidence="4 5">DSM 45601</strain>
    </source>
</reference>
<sequence length="232" mass="24600">MGSARTVAAVVLAALCLGAAGCAAEEPDPDAVPVLNPGAPGDSPQPADPERIEELNDPIQHNEADVEYMRAMIAHHGQALEMTALVPDRAEDDGVVAIAERIEAAQGPEIDAMDAWLENNVYQHARANPNHRNYCGLDGAADHHGNTDCDPVDHSAMPGMITPEQLADLEAAEGAAFDELFVQLMIAHHEGAIEMAQDLLVEGRDTQARQMAADVVADQTAEIARMHELPGG</sequence>
<comment type="caution">
    <text evidence="4">The sequence shown here is derived from an EMBL/GenBank/DDBJ whole genome shotgun (WGS) entry which is preliminary data.</text>
</comment>
<dbReference type="InterPro" id="IPR012347">
    <property type="entry name" value="Ferritin-like"/>
</dbReference>
<dbReference type="RefSeq" id="WP_106251655.1">
    <property type="nucleotide sequence ID" value="NZ_PVZC01000009.1"/>
</dbReference>
<feature type="region of interest" description="Disordered" evidence="1">
    <location>
        <begin position="26"/>
        <end position="50"/>
    </location>
</feature>
<dbReference type="Pfam" id="PF03713">
    <property type="entry name" value="DUF305"/>
    <property type="match status" value="1"/>
</dbReference>